<evidence type="ECO:0000256" key="2">
    <source>
        <dbReference type="ARBA" id="ARBA00023125"/>
    </source>
</evidence>
<dbReference type="InterPro" id="IPR018060">
    <property type="entry name" value="HTH_AraC"/>
</dbReference>
<evidence type="ECO:0000313" key="5">
    <source>
        <dbReference type="EMBL" id="APM38460.1"/>
    </source>
</evidence>
<keyword evidence="3" id="KW-0804">Transcription</keyword>
<evidence type="ECO:0000259" key="4">
    <source>
        <dbReference type="PROSITE" id="PS01124"/>
    </source>
</evidence>
<evidence type="ECO:0000256" key="3">
    <source>
        <dbReference type="ARBA" id="ARBA00023163"/>
    </source>
</evidence>
<dbReference type="SUPFAM" id="SSF46689">
    <property type="entry name" value="Homeodomain-like"/>
    <property type="match status" value="1"/>
</dbReference>
<keyword evidence="1" id="KW-0805">Transcription regulation</keyword>
<dbReference type="PROSITE" id="PS00041">
    <property type="entry name" value="HTH_ARAC_FAMILY_1"/>
    <property type="match status" value="1"/>
</dbReference>
<dbReference type="RefSeq" id="WP_073538130.1">
    <property type="nucleotide sequence ID" value="NZ_CP018335.1"/>
</dbReference>
<evidence type="ECO:0000313" key="6">
    <source>
        <dbReference type="Proteomes" id="UP000184604"/>
    </source>
</evidence>
<dbReference type="AlphaFoldDB" id="A0A1L5F6J4"/>
<dbReference type="InterPro" id="IPR053142">
    <property type="entry name" value="PchR_regulatory_protein"/>
</dbReference>
<organism evidence="5 6">
    <name type="scientific">Clostridium kluyveri</name>
    <dbReference type="NCBI Taxonomy" id="1534"/>
    <lineage>
        <taxon>Bacteria</taxon>
        <taxon>Bacillati</taxon>
        <taxon>Bacillota</taxon>
        <taxon>Clostridia</taxon>
        <taxon>Eubacteriales</taxon>
        <taxon>Clostridiaceae</taxon>
        <taxon>Clostridium</taxon>
    </lineage>
</organism>
<dbReference type="PRINTS" id="PR00032">
    <property type="entry name" value="HTHARAC"/>
</dbReference>
<gene>
    <name evidence="5" type="ORF">BS101_06765</name>
</gene>
<dbReference type="SMART" id="SM00342">
    <property type="entry name" value="HTH_ARAC"/>
    <property type="match status" value="1"/>
</dbReference>
<dbReference type="PROSITE" id="PS01124">
    <property type="entry name" value="HTH_ARAC_FAMILY_2"/>
    <property type="match status" value="1"/>
</dbReference>
<reference evidence="5 6" key="1">
    <citation type="submission" date="2016-12" db="EMBL/GenBank/DDBJ databases">
        <title>Complete genome sequence of Clostridium kluyveri JZZ isolated from the pit mud of a Chinese flavor liquor-making factory.</title>
        <authorList>
            <person name="Wang Y."/>
        </authorList>
    </citation>
    <scope>NUCLEOTIDE SEQUENCE [LARGE SCALE GENOMIC DNA]</scope>
    <source>
        <strain evidence="5 6">JZZ</strain>
    </source>
</reference>
<dbReference type="GO" id="GO:0043565">
    <property type="term" value="F:sequence-specific DNA binding"/>
    <property type="evidence" value="ECO:0007669"/>
    <property type="project" value="InterPro"/>
</dbReference>
<dbReference type="InterPro" id="IPR018062">
    <property type="entry name" value="HTH_AraC-typ_CS"/>
</dbReference>
<feature type="domain" description="HTH araC/xylS-type" evidence="4">
    <location>
        <begin position="216"/>
        <end position="314"/>
    </location>
</feature>
<evidence type="ECO:0000256" key="1">
    <source>
        <dbReference type="ARBA" id="ARBA00023015"/>
    </source>
</evidence>
<dbReference type="InterPro" id="IPR009057">
    <property type="entry name" value="Homeodomain-like_sf"/>
</dbReference>
<sequence>MRQNSNLMNLYNTILSLNREHVKVSFPAEIGKGLVLQWRIKQGITITDWKMNYNRETLVRENSSLYFVNLYFCVKGEMCWEREKDRNEIEEGDMYLYRSKGELEVGYYEKEKNYEFISIKMPESIFMEIIMQYLDKREFKNVIYHINKGLKFSANHHINRILYSLREIPKNKGLASMYLEGKLYELIAVYLSNIIEKDRECYYSIKLISEDVDAINKAKNIIDNNLTNLPTVNELAKLVNINTSKLSQGFRMIFGVPVYTYGIKQRLEYAAYLLDTTNKNIGEIATLLGYTSMSHFSYAFKKQFGLLPKEYRKK</sequence>
<dbReference type="PANTHER" id="PTHR47893">
    <property type="entry name" value="REGULATORY PROTEIN PCHR"/>
    <property type="match status" value="1"/>
</dbReference>
<dbReference type="Proteomes" id="UP000184604">
    <property type="component" value="Chromosome"/>
</dbReference>
<keyword evidence="2" id="KW-0238">DNA-binding</keyword>
<name>A0A1L5F6J4_CLOKL</name>
<dbReference type="InterPro" id="IPR020449">
    <property type="entry name" value="Tscrpt_reg_AraC-type_HTH"/>
</dbReference>
<dbReference type="EMBL" id="CP018335">
    <property type="protein sequence ID" value="APM38460.1"/>
    <property type="molecule type" value="Genomic_DNA"/>
</dbReference>
<dbReference type="Pfam" id="PF12833">
    <property type="entry name" value="HTH_18"/>
    <property type="match status" value="1"/>
</dbReference>
<dbReference type="Gene3D" id="1.10.10.60">
    <property type="entry name" value="Homeodomain-like"/>
    <property type="match status" value="1"/>
</dbReference>
<dbReference type="PANTHER" id="PTHR47893:SF1">
    <property type="entry name" value="REGULATORY PROTEIN PCHR"/>
    <property type="match status" value="1"/>
</dbReference>
<protein>
    <recommendedName>
        <fullName evidence="4">HTH araC/xylS-type domain-containing protein</fullName>
    </recommendedName>
</protein>
<proteinExistence type="predicted"/>
<dbReference type="OrthoDB" id="9782503at2"/>
<dbReference type="GO" id="GO:0003700">
    <property type="term" value="F:DNA-binding transcription factor activity"/>
    <property type="evidence" value="ECO:0007669"/>
    <property type="project" value="InterPro"/>
</dbReference>
<accession>A0A1L5F6J4</accession>